<comment type="similarity">
    <text evidence="1">Belongs to the outer membrane factor (OMF) (TC 1.B.17) family.</text>
</comment>
<dbReference type="Proteomes" id="UP000443353">
    <property type="component" value="Unassembled WGS sequence"/>
</dbReference>
<dbReference type="SUPFAM" id="SSF56954">
    <property type="entry name" value="Outer membrane efflux proteins (OEP)"/>
    <property type="match status" value="1"/>
</dbReference>
<dbReference type="Pfam" id="PF02321">
    <property type="entry name" value="OEP"/>
    <property type="match status" value="2"/>
</dbReference>
<dbReference type="InterPro" id="IPR010131">
    <property type="entry name" value="MdtP/NodT-like"/>
</dbReference>
<dbReference type="EMBL" id="WSES01000001">
    <property type="protein sequence ID" value="MVW59055.1"/>
    <property type="molecule type" value="Genomic_DNA"/>
</dbReference>
<proteinExistence type="inferred from homology"/>
<keyword evidence="3" id="KW-1185">Reference proteome</keyword>
<accession>A0A7X3FW04</accession>
<dbReference type="AlphaFoldDB" id="A0A7X3FW04"/>
<dbReference type="PANTHER" id="PTHR30203:SF24">
    <property type="entry name" value="BLR4935 PROTEIN"/>
    <property type="match status" value="1"/>
</dbReference>
<gene>
    <name evidence="2" type="ORF">GPY61_03845</name>
</gene>
<evidence type="ECO:0000256" key="1">
    <source>
        <dbReference type="ARBA" id="ARBA00007613"/>
    </source>
</evidence>
<dbReference type="InterPro" id="IPR003423">
    <property type="entry name" value="OMP_efflux"/>
</dbReference>
<evidence type="ECO:0008006" key="4">
    <source>
        <dbReference type="Google" id="ProtNLM"/>
    </source>
</evidence>
<sequence>MSFEKHSCTLVQRASQDSPSATIGQRAAGFSTLPFSGARMNTSRQRLAMFVLASALAWRCGAEPLRVAADTAPIGLSTAIRLALDQPAARAAAHEVAASEALVGQAGRLPNPELSWLREGQQAGTRTTTVQINQPIELGGKRRARVALAQGAADVARGDRLAQRQAIRADVIAAYHDVLIAGHRLALAQALTDLARRTVDVAGKRVAAGKISPIDETRARLAAVDASTALTQATAALAIARTRLAALVGRPADTLALEDDSDRLPDAAPIETLLARESTAVRRARGQLAARQAQADVERAARVPDVTLSVGTQKDDQAGRRQAVVGLSVPLPLFNRNEDALRAALRRTDAANDDLAAARVETAAALTAAHTRYATAKQEARLLRDDVVPGAKTAYEQTLKGFEYGKFSFLDVLDAQRTWFQVQTRQWDSLETAWRAWADIERLAGTDQD</sequence>
<dbReference type="PANTHER" id="PTHR30203">
    <property type="entry name" value="OUTER MEMBRANE CATION EFFLUX PROTEIN"/>
    <property type="match status" value="1"/>
</dbReference>
<protein>
    <recommendedName>
        <fullName evidence="4">TolC family protein</fullName>
    </recommendedName>
</protein>
<dbReference type="Gene3D" id="1.20.1600.10">
    <property type="entry name" value="Outer membrane efflux proteins (OEP)"/>
    <property type="match status" value="1"/>
</dbReference>
<evidence type="ECO:0000313" key="3">
    <source>
        <dbReference type="Proteomes" id="UP000443353"/>
    </source>
</evidence>
<comment type="caution">
    <text evidence="2">The sequence shown here is derived from an EMBL/GenBank/DDBJ whole genome shotgun (WGS) entry which is preliminary data.</text>
</comment>
<evidence type="ECO:0000313" key="2">
    <source>
        <dbReference type="EMBL" id="MVW59055.1"/>
    </source>
</evidence>
<organism evidence="2 3">
    <name type="scientific">Massilia cellulosiltytica</name>
    <dbReference type="NCBI Taxonomy" id="2683234"/>
    <lineage>
        <taxon>Bacteria</taxon>
        <taxon>Pseudomonadati</taxon>
        <taxon>Pseudomonadota</taxon>
        <taxon>Betaproteobacteria</taxon>
        <taxon>Burkholderiales</taxon>
        <taxon>Oxalobacteraceae</taxon>
        <taxon>Telluria group</taxon>
        <taxon>Massilia</taxon>
    </lineage>
</organism>
<dbReference type="GO" id="GO:0015562">
    <property type="term" value="F:efflux transmembrane transporter activity"/>
    <property type="evidence" value="ECO:0007669"/>
    <property type="project" value="InterPro"/>
</dbReference>
<reference evidence="2 3" key="1">
    <citation type="submission" date="2019-12" db="EMBL/GenBank/DDBJ databases">
        <authorList>
            <person name="Li C."/>
            <person name="Zhao J."/>
        </authorList>
    </citation>
    <scope>NUCLEOTIDE SEQUENCE [LARGE SCALE GENOMIC DNA]</scope>
    <source>
        <strain evidence="2 3">NEAU-DD11</strain>
    </source>
</reference>
<name>A0A7X3FW04_9BURK</name>